<evidence type="ECO:0000256" key="5">
    <source>
        <dbReference type="ARBA" id="ARBA00022792"/>
    </source>
</evidence>
<dbReference type="PANTHER" id="PTHR11693">
    <property type="entry name" value="ATP SYNTHASE GAMMA CHAIN"/>
    <property type="match status" value="1"/>
</dbReference>
<keyword evidence="8" id="KW-0472">Membrane</keyword>
<evidence type="ECO:0000256" key="6">
    <source>
        <dbReference type="ARBA" id="ARBA00023065"/>
    </source>
</evidence>
<dbReference type="PRINTS" id="PR00126">
    <property type="entry name" value="ATPASEGAMMA"/>
</dbReference>
<evidence type="ECO:0000256" key="3">
    <source>
        <dbReference type="ARBA" id="ARBA00022448"/>
    </source>
</evidence>
<dbReference type="Gene3D" id="3.40.1380.10">
    <property type="match status" value="1"/>
</dbReference>
<dbReference type="InterPro" id="IPR035968">
    <property type="entry name" value="ATP_synth_F1_ATPase_gsu"/>
</dbReference>
<dbReference type="GO" id="GO:0046933">
    <property type="term" value="F:proton-transporting ATP synthase activity, rotational mechanism"/>
    <property type="evidence" value="ECO:0007669"/>
    <property type="project" value="InterPro"/>
</dbReference>
<evidence type="ECO:0000256" key="7">
    <source>
        <dbReference type="ARBA" id="ARBA00023128"/>
    </source>
</evidence>
<dbReference type="NCBIfam" id="TIGR01146">
    <property type="entry name" value="ATPsyn_F1gamma"/>
    <property type="match status" value="1"/>
</dbReference>
<dbReference type="GO" id="GO:0045259">
    <property type="term" value="C:proton-transporting ATP synthase complex"/>
    <property type="evidence" value="ECO:0007669"/>
    <property type="project" value="UniProtKB-KW"/>
</dbReference>
<evidence type="ECO:0000256" key="4">
    <source>
        <dbReference type="ARBA" id="ARBA00022781"/>
    </source>
</evidence>
<reference evidence="12 13" key="1">
    <citation type="journal article" date="2023" name="G3 (Bethesda)">
        <title>A high-quality reference genome for the fission yeast Schizosaccharomyces osmophilus.</title>
        <authorList>
            <person name="Jia G.S."/>
            <person name="Zhang W.C."/>
            <person name="Liang Y."/>
            <person name="Liu X.H."/>
            <person name="Rhind N."/>
            <person name="Pidoux A."/>
            <person name="Brysch-Herzberg M."/>
            <person name="Du L.L."/>
        </authorList>
    </citation>
    <scope>NUCLEOTIDE SEQUENCE [LARGE SCALE GENOMIC DNA]</scope>
    <source>
        <strain evidence="12 13">CBS 15793</strain>
    </source>
</reference>
<dbReference type="PIRSF" id="PIRSF039089">
    <property type="entry name" value="ATP_synthase_gamma"/>
    <property type="match status" value="1"/>
</dbReference>
<keyword evidence="7" id="KW-0496">Mitochondrion</keyword>
<dbReference type="CDD" id="cd12151">
    <property type="entry name" value="F1-ATPase_gamma"/>
    <property type="match status" value="1"/>
</dbReference>
<dbReference type="InterPro" id="IPR000131">
    <property type="entry name" value="ATP_synth_F1_gsu"/>
</dbReference>
<evidence type="ECO:0000313" key="13">
    <source>
        <dbReference type="Proteomes" id="UP001212411"/>
    </source>
</evidence>
<keyword evidence="10 11" id="KW-0066">ATP synthesis</keyword>
<dbReference type="Proteomes" id="UP001212411">
    <property type="component" value="Chromosome 1"/>
</dbReference>
<keyword evidence="4 11" id="KW-0375">Hydrogen ion transport</keyword>
<dbReference type="GO" id="GO:0005743">
    <property type="term" value="C:mitochondrial inner membrane"/>
    <property type="evidence" value="ECO:0007669"/>
    <property type="project" value="UniProtKB-SubCell"/>
</dbReference>
<keyword evidence="6 11" id="KW-0406">Ion transport</keyword>
<dbReference type="AlphaFoldDB" id="A0AAF0AV04"/>
<evidence type="ECO:0000256" key="9">
    <source>
        <dbReference type="ARBA" id="ARBA00023196"/>
    </source>
</evidence>
<evidence type="ECO:0000256" key="10">
    <source>
        <dbReference type="ARBA" id="ARBA00023310"/>
    </source>
</evidence>
<comment type="similarity">
    <text evidence="2 11">Belongs to the ATPase gamma chain family.</text>
</comment>
<comment type="subunit">
    <text evidence="11">F-type ATPases have 2 components, CF(1) - the catalytic core - and CF(0) - the membrane proton channel. CF(1) and CF(0) have multiple subunits.</text>
</comment>
<dbReference type="SUPFAM" id="SSF52943">
    <property type="entry name" value="ATP synthase (F1-ATPase), gamma subunit"/>
    <property type="match status" value="1"/>
</dbReference>
<evidence type="ECO:0000256" key="1">
    <source>
        <dbReference type="ARBA" id="ARBA00004637"/>
    </source>
</evidence>
<comment type="subcellular location">
    <subcellularLocation>
        <location evidence="1">Mitochondrion inner membrane</location>
        <topology evidence="1">Peripheral membrane protein</topology>
    </subcellularLocation>
</comment>
<proteinExistence type="inferred from homology"/>
<accession>A0AAF0AV04</accession>
<dbReference type="GeneID" id="80874866"/>
<dbReference type="Pfam" id="PF00231">
    <property type="entry name" value="ATP-synt"/>
    <property type="match status" value="1"/>
</dbReference>
<keyword evidence="13" id="KW-1185">Reference proteome</keyword>
<dbReference type="PANTHER" id="PTHR11693:SF22">
    <property type="entry name" value="ATP SYNTHASE SUBUNIT GAMMA, MITOCHONDRIAL"/>
    <property type="match status" value="1"/>
</dbReference>
<keyword evidence="9 11" id="KW-0139">CF(1)</keyword>
<dbReference type="PROSITE" id="PS00153">
    <property type="entry name" value="ATPASE_GAMMA"/>
    <property type="match status" value="1"/>
</dbReference>
<dbReference type="RefSeq" id="XP_056036350.1">
    <property type="nucleotide sequence ID" value="XM_056180177.1"/>
</dbReference>
<organism evidence="12 13">
    <name type="scientific">Schizosaccharomyces osmophilus</name>
    <dbReference type="NCBI Taxonomy" id="2545709"/>
    <lineage>
        <taxon>Eukaryota</taxon>
        <taxon>Fungi</taxon>
        <taxon>Dikarya</taxon>
        <taxon>Ascomycota</taxon>
        <taxon>Taphrinomycotina</taxon>
        <taxon>Schizosaccharomycetes</taxon>
        <taxon>Schizosaccharomycetales</taxon>
        <taxon>Schizosaccharomycetaceae</taxon>
        <taxon>Schizosaccharomyces</taxon>
    </lineage>
</organism>
<dbReference type="KEGG" id="som:SOMG_01384"/>
<dbReference type="FunFam" id="3.40.1380.10:FF:000003">
    <property type="entry name" value="ATP synthase subunit gamma"/>
    <property type="match status" value="1"/>
</dbReference>
<dbReference type="Gene3D" id="1.10.287.80">
    <property type="entry name" value="ATP synthase, gamma subunit, helix hairpin domain"/>
    <property type="match status" value="1"/>
</dbReference>
<keyword evidence="5" id="KW-0999">Mitochondrion inner membrane</keyword>
<dbReference type="EMBL" id="CP115611">
    <property type="protein sequence ID" value="WBW72107.1"/>
    <property type="molecule type" value="Genomic_DNA"/>
</dbReference>
<keyword evidence="3 11" id="KW-0813">Transport</keyword>
<evidence type="ECO:0000256" key="11">
    <source>
        <dbReference type="RuleBase" id="RU004001"/>
    </source>
</evidence>
<evidence type="ECO:0000313" key="12">
    <source>
        <dbReference type="EMBL" id="WBW72107.1"/>
    </source>
</evidence>
<evidence type="ECO:0000256" key="8">
    <source>
        <dbReference type="ARBA" id="ARBA00023136"/>
    </source>
</evidence>
<evidence type="ECO:0000256" key="2">
    <source>
        <dbReference type="ARBA" id="ARBA00007681"/>
    </source>
</evidence>
<protein>
    <recommendedName>
        <fullName evidence="11">ATP synthase subunit gamma</fullName>
    </recommendedName>
</protein>
<dbReference type="InterPro" id="IPR023632">
    <property type="entry name" value="ATP_synth_F1_gsu_CS"/>
</dbReference>
<gene>
    <name evidence="12" type="primary">atp3</name>
    <name evidence="12" type="ORF">SOMG_01384</name>
</gene>
<sequence length="301" mass="33402">MLRLAVKESNALRPIVNSVGFRGFHASAPREATLKELEIRLKSIRNIEKITKTIKTVAQTKLNRAQRSMDLAKKYQTVSNEFFDEAGTQAPKDGKTLLIACSSDKGLCGGIHSSISRLIRKELVDPNVEQNTSICVLGEKVRSQLHRYYPGSLYLTFAHIGGASPSYEEALQVSSNILENANEFDRIVIVYNRFASAVSFETVMKNLYTRQSIAESPNLFAYEASSEVHQPLMEYAFTNAIFAAMAEAHCSEMSSRRNAMENASKSAGEMINKFSTIYNRQRQASITNELIDIVTGANALG</sequence>
<name>A0AAF0AV04_9SCHI</name>